<comment type="caution">
    <text evidence="1">The sequence shown here is derived from an EMBL/GenBank/DDBJ whole genome shotgun (WGS) entry which is preliminary data.</text>
</comment>
<proteinExistence type="predicted"/>
<accession>A0AAN7TSN9</accession>
<evidence type="ECO:0000313" key="2">
    <source>
        <dbReference type="Proteomes" id="UP001310890"/>
    </source>
</evidence>
<reference evidence="1" key="1">
    <citation type="submission" date="2023-08" db="EMBL/GenBank/DDBJ databases">
        <title>Black Yeasts Isolated from many extreme environments.</title>
        <authorList>
            <person name="Coleine C."/>
            <person name="Stajich J.E."/>
            <person name="Selbmann L."/>
        </authorList>
    </citation>
    <scope>NUCLEOTIDE SEQUENCE</scope>
    <source>
        <strain evidence="1">CCFEE 5401</strain>
    </source>
</reference>
<gene>
    <name evidence="1" type="ORF">LTR62_002535</name>
</gene>
<dbReference type="Proteomes" id="UP001310890">
    <property type="component" value="Unassembled WGS sequence"/>
</dbReference>
<dbReference type="AlphaFoldDB" id="A0AAN7TSN9"/>
<organism evidence="1 2">
    <name type="scientific">Meristemomyces frigidus</name>
    <dbReference type="NCBI Taxonomy" id="1508187"/>
    <lineage>
        <taxon>Eukaryota</taxon>
        <taxon>Fungi</taxon>
        <taxon>Dikarya</taxon>
        <taxon>Ascomycota</taxon>
        <taxon>Pezizomycotina</taxon>
        <taxon>Dothideomycetes</taxon>
        <taxon>Dothideomycetidae</taxon>
        <taxon>Mycosphaerellales</taxon>
        <taxon>Teratosphaeriaceae</taxon>
        <taxon>Meristemomyces</taxon>
    </lineage>
</organism>
<evidence type="ECO:0000313" key="1">
    <source>
        <dbReference type="EMBL" id="KAK5114284.1"/>
    </source>
</evidence>
<name>A0AAN7TSN9_9PEZI</name>
<protein>
    <submittedName>
        <fullName evidence="1">Uncharacterized protein</fullName>
    </submittedName>
</protein>
<dbReference type="EMBL" id="JAVRRL010000018">
    <property type="protein sequence ID" value="KAK5114284.1"/>
    <property type="molecule type" value="Genomic_DNA"/>
</dbReference>
<sequence>MAMKTAISATAPQIPVLEGTGYTGLWAGSTMDAVLAVGIPQQQQEQTAAARPKVRYSMLCLSCPACQAQKK</sequence>